<proteinExistence type="predicted"/>
<organism evidence="1 2">
    <name type="scientific">Arctium lappa</name>
    <name type="common">Greater burdock</name>
    <name type="synonym">Lappa major</name>
    <dbReference type="NCBI Taxonomy" id="4217"/>
    <lineage>
        <taxon>Eukaryota</taxon>
        <taxon>Viridiplantae</taxon>
        <taxon>Streptophyta</taxon>
        <taxon>Embryophyta</taxon>
        <taxon>Tracheophyta</taxon>
        <taxon>Spermatophyta</taxon>
        <taxon>Magnoliopsida</taxon>
        <taxon>eudicotyledons</taxon>
        <taxon>Gunneridae</taxon>
        <taxon>Pentapetalae</taxon>
        <taxon>asterids</taxon>
        <taxon>campanulids</taxon>
        <taxon>Asterales</taxon>
        <taxon>Asteraceae</taxon>
        <taxon>Carduoideae</taxon>
        <taxon>Cardueae</taxon>
        <taxon>Arctiinae</taxon>
        <taxon>Arctium</taxon>
    </lineage>
</organism>
<dbReference type="EMBL" id="CM042048">
    <property type="protein sequence ID" value="KAI3758785.1"/>
    <property type="molecule type" value="Genomic_DNA"/>
</dbReference>
<accession>A0ACB9EJ63</accession>
<evidence type="ECO:0000313" key="2">
    <source>
        <dbReference type="Proteomes" id="UP001055879"/>
    </source>
</evidence>
<comment type="caution">
    <text evidence="1">The sequence shown here is derived from an EMBL/GenBank/DDBJ whole genome shotgun (WGS) entry which is preliminary data.</text>
</comment>
<keyword evidence="2" id="KW-1185">Reference proteome</keyword>
<dbReference type="Proteomes" id="UP001055879">
    <property type="component" value="Linkage Group LG02"/>
</dbReference>
<reference evidence="2" key="1">
    <citation type="journal article" date="2022" name="Mol. Ecol. Resour.">
        <title>The genomes of chicory, endive, great burdock and yacon provide insights into Asteraceae palaeo-polyploidization history and plant inulin production.</title>
        <authorList>
            <person name="Fan W."/>
            <person name="Wang S."/>
            <person name="Wang H."/>
            <person name="Wang A."/>
            <person name="Jiang F."/>
            <person name="Liu H."/>
            <person name="Zhao H."/>
            <person name="Xu D."/>
            <person name="Zhang Y."/>
        </authorList>
    </citation>
    <scope>NUCLEOTIDE SEQUENCE [LARGE SCALE GENOMIC DNA]</scope>
    <source>
        <strain evidence="2">cv. Niubang</strain>
    </source>
</reference>
<sequence length="147" mass="16768">MNLTLNFGMKLVTGLRDEHSQIGYDFDSVTDMISRLEKVGYFVEEEVVAEINGGPWTDTKVFEVVAELRWDESDDDSGVENELSQLSEIIDPRGKDCTGESESPVPRKRAVSQNRLLMTEQVMRVKVEHGFSGEEKFPEKNPPFLRR</sequence>
<name>A0ACB9EJ63_ARCLA</name>
<protein>
    <submittedName>
        <fullName evidence="1">Uncharacterized protein</fullName>
    </submittedName>
</protein>
<evidence type="ECO:0000313" key="1">
    <source>
        <dbReference type="EMBL" id="KAI3758785.1"/>
    </source>
</evidence>
<reference evidence="1 2" key="2">
    <citation type="journal article" date="2022" name="Mol. Ecol. Resour.">
        <title>The genomes of chicory, endive, great burdock and yacon provide insights into Asteraceae paleo-polyploidization history and plant inulin production.</title>
        <authorList>
            <person name="Fan W."/>
            <person name="Wang S."/>
            <person name="Wang H."/>
            <person name="Wang A."/>
            <person name="Jiang F."/>
            <person name="Liu H."/>
            <person name="Zhao H."/>
            <person name="Xu D."/>
            <person name="Zhang Y."/>
        </authorList>
    </citation>
    <scope>NUCLEOTIDE SEQUENCE [LARGE SCALE GENOMIC DNA]</scope>
    <source>
        <strain evidence="2">cv. Niubang</strain>
    </source>
</reference>
<gene>
    <name evidence="1" type="ORF">L6452_06357</name>
</gene>